<dbReference type="Pfam" id="PF13738">
    <property type="entry name" value="Pyr_redox_3"/>
    <property type="match status" value="1"/>
</dbReference>
<dbReference type="Proteomes" id="UP000279962">
    <property type="component" value="Chromosome"/>
</dbReference>
<keyword evidence="1" id="KW-0812">Transmembrane</keyword>
<evidence type="ECO:0000313" key="3">
    <source>
        <dbReference type="Proteomes" id="UP000279962"/>
    </source>
</evidence>
<dbReference type="PANTHER" id="PTHR42877:SF4">
    <property type="entry name" value="FAD_NAD(P)-BINDING DOMAIN-CONTAINING PROTEIN-RELATED"/>
    <property type="match status" value="1"/>
</dbReference>
<gene>
    <name evidence="2" type="ORF">CDG68_09610</name>
</gene>
<accession>A0A3G2T1M4</accession>
<evidence type="ECO:0000313" key="2">
    <source>
        <dbReference type="EMBL" id="AYO53872.1"/>
    </source>
</evidence>
<dbReference type="SUPFAM" id="SSF51905">
    <property type="entry name" value="FAD/NAD(P)-binding domain"/>
    <property type="match status" value="2"/>
</dbReference>
<dbReference type="AlphaFoldDB" id="A0A3G2T1M4"/>
<organism evidence="2 3">
    <name type="scientific">Acinetobacter wuhouensis</name>
    <dbReference type="NCBI Taxonomy" id="1879050"/>
    <lineage>
        <taxon>Bacteria</taxon>
        <taxon>Pseudomonadati</taxon>
        <taxon>Pseudomonadota</taxon>
        <taxon>Gammaproteobacteria</taxon>
        <taxon>Moraxellales</taxon>
        <taxon>Moraxellaceae</taxon>
        <taxon>Acinetobacter</taxon>
    </lineage>
</organism>
<reference evidence="2 3" key="1">
    <citation type="submission" date="2018-10" db="EMBL/GenBank/DDBJ databases">
        <title>The complete genome of Acinetobacter wuhouensis strain WCHAW010062.</title>
        <authorList>
            <person name="Hu Y."/>
            <person name="Long H."/>
            <person name="Feng Y."/>
            <person name="Zong Z."/>
        </authorList>
    </citation>
    <scope>NUCLEOTIDE SEQUENCE [LARGE SCALE GENOMIC DNA]</scope>
    <source>
        <strain evidence="2 3">WCHAW010062</strain>
    </source>
</reference>
<proteinExistence type="predicted"/>
<dbReference type="Gene3D" id="3.50.50.60">
    <property type="entry name" value="FAD/NAD(P)-binding domain"/>
    <property type="match status" value="2"/>
</dbReference>
<name>A0A3G2T1M4_9GAMM</name>
<keyword evidence="1" id="KW-1133">Transmembrane helix</keyword>
<keyword evidence="1" id="KW-0472">Membrane</keyword>
<dbReference type="PRINTS" id="PR00368">
    <property type="entry name" value="FADPNR"/>
</dbReference>
<dbReference type="EMBL" id="CP033133">
    <property type="protein sequence ID" value="AYO53872.1"/>
    <property type="molecule type" value="Genomic_DNA"/>
</dbReference>
<dbReference type="PANTHER" id="PTHR42877">
    <property type="entry name" value="L-ORNITHINE N(5)-MONOOXYGENASE-RELATED"/>
    <property type="match status" value="1"/>
</dbReference>
<feature type="transmembrane region" description="Helical" evidence="1">
    <location>
        <begin position="12"/>
        <end position="30"/>
    </location>
</feature>
<protein>
    <submittedName>
        <fullName evidence="2">NAD(P)/FAD-dependent oxidoreductase</fullName>
    </submittedName>
</protein>
<dbReference type="PRINTS" id="PR00469">
    <property type="entry name" value="PNDRDTASEII"/>
</dbReference>
<dbReference type="RefSeq" id="WP_087553468.1">
    <property type="nucleotide sequence ID" value="NZ_CP033133.1"/>
</dbReference>
<dbReference type="InterPro" id="IPR051209">
    <property type="entry name" value="FAD-bind_Monooxygenase_sf"/>
</dbReference>
<dbReference type="InterPro" id="IPR036188">
    <property type="entry name" value="FAD/NAD-bd_sf"/>
</dbReference>
<evidence type="ECO:0000256" key="1">
    <source>
        <dbReference type="SAM" id="Phobius"/>
    </source>
</evidence>
<sequence>MDQHKNNSKAHNFYKIIIVGGGFAGLGAAIKLKEAGIEDFILLEKASEMGGVWRENTYPGCACDVPSALYSYSFEQNPSWSRVFAQQKEIKQYLFDVVDKYKVMPHVHLNQEALEAKWSDAEQCWIIQTNQGELRSQFAILACGPMHEPVLPNVKGIEDFKGEIFHSSQWRHDLDLTGKRVAVIGTGASALQFVPQIQPKVKQLTVFQRTAQWVLPKSDMPLLAPVRAMFKLLPMTQQLMRGSVYGIFETINGGIQSPAAMKQFQKLAKWHLNFHIKDPILREKLTPNFIIGCKRILQSNNWYPALAQKNVAVIASGLAEVKGNTLIASNGESCEVDVIILGTGFEIAEPPIANRVYNRFGQKMSDVWQGSPEGYMGTMVENCPNGFLMFGPNVAVSSSAFIIIEAQLDYIMDALKQAIHLGIKTIEPNPKITKVFNEKVQAALQSTVWNKGGCQSYFIDRNGRNSTVWPWTTFKLREKMKHFELKEYLIDYLPESQIQKKSEHVM</sequence>